<dbReference type="SMART" id="SM00358">
    <property type="entry name" value="DSRM"/>
    <property type="match status" value="1"/>
</dbReference>
<evidence type="ECO:0000256" key="7">
    <source>
        <dbReference type="SAM" id="MobiDB-lite"/>
    </source>
</evidence>
<dbReference type="EMBL" id="OW240916">
    <property type="protein sequence ID" value="CAH2297297.1"/>
    <property type="molecule type" value="Genomic_DNA"/>
</dbReference>
<accession>A0AAD1SEU5</accession>
<keyword evidence="3" id="KW-0288">FMN</keyword>
<dbReference type="GO" id="GO:0017150">
    <property type="term" value="F:tRNA dihydrouridine synthase activity"/>
    <property type="evidence" value="ECO:0007669"/>
    <property type="project" value="InterPro"/>
</dbReference>
<dbReference type="Pfam" id="PF00035">
    <property type="entry name" value="dsrm"/>
    <property type="match status" value="1"/>
</dbReference>
<sequence>MAVSFRQRTVLAPMVRVGSLPMRLLALQYGAGLVYSEELVDLKLLQCQRVENRLLGTVDFVAPADRVVFQTCPQERGRVVFQMGTADPERALAVARLVEHDVAAIDVNMGCPKDYSTKGGMGAALLADPAKIERILTALVTGISKPVTCKIRILPSLEETLSLAKTIERTGVAAIAVHGRKKEERPQHPVHCDVIRAIAEAVSIPVIANGGSQEIIKEFRDIETFRAATGASSVMIARAAMWNPSIFREEGILPLEEVVRDYIRIVVNYDNHYTNTKYCLCQMLREQLETPLGKRLHAAQSTQEICDLFDMSSFYKSVMDSKESRKTGLDLGDLNNSSCVDNDNDDPSITCLPVKFDKREYPPQITPKMFLLEWCRREKLPQPVYQTVQRPLDKFFRSVVTVDEKKYRSTLWDKSKKLAEQAAAIVCLRVLGLKEGKLGEPESDLVRKRKRDLLGKVEDKWSPPLEAQNKRPHHNCEKQENSDGLHEL</sequence>
<evidence type="ECO:0000313" key="9">
    <source>
        <dbReference type="EMBL" id="CAH2297297.1"/>
    </source>
</evidence>
<dbReference type="PROSITE" id="PS50137">
    <property type="entry name" value="DS_RBD"/>
    <property type="match status" value="1"/>
</dbReference>
<proteinExistence type="predicted"/>
<dbReference type="Pfam" id="PF01207">
    <property type="entry name" value="Dus"/>
    <property type="match status" value="1"/>
</dbReference>
<evidence type="ECO:0000256" key="3">
    <source>
        <dbReference type="ARBA" id="ARBA00022643"/>
    </source>
</evidence>
<keyword evidence="4" id="KW-0819">tRNA processing</keyword>
<keyword evidence="5" id="KW-0560">Oxidoreductase</keyword>
<dbReference type="Gene3D" id="3.30.160.20">
    <property type="match status" value="1"/>
</dbReference>
<dbReference type="InterPro" id="IPR014720">
    <property type="entry name" value="dsRBD_dom"/>
</dbReference>
<dbReference type="CDD" id="cd19871">
    <property type="entry name" value="DSRM_DUS2L"/>
    <property type="match status" value="1"/>
</dbReference>
<evidence type="ECO:0000256" key="5">
    <source>
        <dbReference type="ARBA" id="ARBA00023002"/>
    </source>
</evidence>
<evidence type="ECO:0000259" key="8">
    <source>
        <dbReference type="PROSITE" id="PS50137"/>
    </source>
</evidence>
<organism evidence="9 10">
    <name type="scientific">Pelobates cultripes</name>
    <name type="common">Western spadefoot toad</name>
    <dbReference type="NCBI Taxonomy" id="61616"/>
    <lineage>
        <taxon>Eukaryota</taxon>
        <taxon>Metazoa</taxon>
        <taxon>Chordata</taxon>
        <taxon>Craniata</taxon>
        <taxon>Vertebrata</taxon>
        <taxon>Euteleostomi</taxon>
        <taxon>Amphibia</taxon>
        <taxon>Batrachia</taxon>
        <taxon>Anura</taxon>
        <taxon>Pelobatoidea</taxon>
        <taxon>Pelobatidae</taxon>
        <taxon>Pelobates</taxon>
    </lineage>
</organism>
<dbReference type="GO" id="GO:0005737">
    <property type="term" value="C:cytoplasm"/>
    <property type="evidence" value="ECO:0007669"/>
    <property type="project" value="TreeGrafter"/>
</dbReference>
<dbReference type="SUPFAM" id="SSF51395">
    <property type="entry name" value="FMN-linked oxidoreductases"/>
    <property type="match status" value="1"/>
</dbReference>
<name>A0AAD1SEU5_PELCU</name>
<dbReference type="PANTHER" id="PTHR45936:SF1">
    <property type="entry name" value="TRNA-DIHYDROURIDINE(20) SYNTHASE [NAD(P)+]-LIKE"/>
    <property type="match status" value="1"/>
</dbReference>
<dbReference type="InterPro" id="IPR052582">
    <property type="entry name" value="tRNA-DUS-like"/>
</dbReference>
<comment type="cofactor">
    <cofactor evidence="1">
        <name>FMN</name>
        <dbReference type="ChEBI" id="CHEBI:58210"/>
    </cofactor>
</comment>
<evidence type="ECO:0000256" key="6">
    <source>
        <dbReference type="PROSITE-ProRule" id="PRU00266"/>
    </source>
</evidence>
<reference evidence="9" key="1">
    <citation type="submission" date="2022-03" db="EMBL/GenBank/DDBJ databases">
        <authorList>
            <person name="Alioto T."/>
            <person name="Alioto T."/>
            <person name="Gomez Garrido J."/>
        </authorList>
    </citation>
    <scope>NUCLEOTIDE SEQUENCE</scope>
</reference>
<dbReference type="InterPro" id="IPR018517">
    <property type="entry name" value="tRNA_hU_synthase_CS"/>
</dbReference>
<dbReference type="InterPro" id="IPR044463">
    <property type="entry name" value="DUS2_DSRM"/>
</dbReference>
<gene>
    <name evidence="9" type="ORF">PECUL_23A028508</name>
</gene>
<evidence type="ECO:0000313" key="10">
    <source>
        <dbReference type="Proteomes" id="UP001295444"/>
    </source>
</evidence>
<dbReference type="PANTHER" id="PTHR45936">
    <property type="entry name" value="TRNA-DIHYDROURIDINE(20) SYNTHASE [NAD(P)+]-LIKE"/>
    <property type="match status" value="1"/>
</dbReference>
<dbReference type="Gene3D" id="3.20.20.70">
    <property type="entry name" value="Aldolase class I"/>
    <property type="match status" value="1"/>
</dbReference>
<dbReference type="AlphaFoldDB" id="A0AAD1SEU5"/>
<dbReference type="GO" id="GO:0000049">
    <property type="term" value="F:tRNA binding"/>
    <property type="evidence" value="ECO:0007669"/>
    <property type="project" value="InterPro"/>
</dbReference>
<evidence type="ECO:0000256" key="1">
    <source>
        <dbReference type="ARBA" id="ARBA00001917"/>
    </source>
</evidence>
<dbReference type="CDD" id="cd02801">
    <property type="entry name" value="DUS_like_FMN"/>
    <property type="match status" value="1"/>
</dbReference>
<evidence type="ECO:0000256" key="2">
    <source>
        <dbReference type="ARBA" id="ARBA00022630"/>
    </source>
</evidence>
<protein>
    <submittedName>
        <fullName evidence="9">tRNA-dihydrouridine(20) synthase [NAD(P)+]-like isoform X1</fullName>
    </submittedName>
</protein>
<dbReference type="InterPro" id="IPR013785">
    <property type="entry name" value="Aldolase_TIM"/>
</dbReference>
<feature type="domain" description="DRBM" evidence="8">
    <location>
        <begin position="366"/>
        <end position="433"/>
    </location>
</feature>
<keyword evidence="6" id="KW-0694">RNA-binding</keyword>
<feature type="region of interest" description="Disordered" evidence="7">
    <location>
        <begin position="458"/>
        <end position="488"/>
    </location>
</feature>
<dbReference type="PROSITE" id="PS01136">
    <property type="entry name" value="UPF0034"/>
    <property type="match status" value="1"/>
</dbReference>
<evidence type="ECO:0000256" key="4">
    <source>
        <dbReference type="ARBA" id="ARBA00022694"/>
    </source>
</evidence>
<keyword evidence="10" id="KW-1185">Reference proteome</keyword>
<keyword evidence="2" id="KW-0285">Flavoprotein</keyword>
<dbReference type="Proteomes" id="UP001295444">
    <property type="component" value="Chromosome 05"/>
</dbReference>
<dbReference type="GO" id="GO:0050660">
    <property type="term" value="F:flavin adenine dinucleotide binding"/>
    <property type="evidence" value="ECO:0007669"/>
    <property type="project" value="InterPro"/>
</dbReference>
<dbReference type="SUPFAM" id="SSF54768">
    <property type="entry name" value="dsRNA-binding domain-like"/>
    <property type="match status" value="1"/>
</dbReference>
<feature type="compositionally biased region" description="Basic and acidic residues" evidence="7">
    <location>
        <begin position="474"/>
        <end position="488"/>
    </location>
</feature>
<dbReference type="InterPro" id="IPR035587">
    <property type="entry name" value="DUS-like_FMN-bd"/>
</dbReference>